<keyword evidence="1" id="KW-0472">Membrane</keyword>
<protein>
    <recommendedName>
        <fullName evidence="4">YitT family protein</fullName>
    </recommendedName>
</protein>
<dbReference type="Proteomes" id="UP000266016">
    <property type="component" value="Unassembled WGS sequence"/>
</dbReference>
<feature type="transmembrane region" description="Helical" evidence="1">
    <location>
        <begin position="48"/>
        <end position="70"/>
    </location>
</feature>
<feature type="transmembrane region" description="Helical" evidence="1">
    <location>
        <begin position="82"/>
        <end position="101"/>
    </location>
</feature>
<feature type="transmembrane region" description="Helical" evidence="1">
    <location>
        <begin position="12"/>
        <end position="28"/>
    </location>
</feature>
<dbReference type="InterPro" id="IPR038750">
    <property type="entry name" value="YczE/YyaS-like"/>
</dbReference>
<dbReference type="Pfam" id="PF19700">
    <property type="entry name" value="DUF6198"/>
    <property type="match status" value="1"/>
</dbReference>
<name>A0A398BEK3_9BACI</name>
<keyword evidence="1" id="KW-1133">Transmembrane helix</keyword>
<dbReference type="PANTHER" id="PTHR40078:SF1">
    <property type="entry name" value="INTEGRAL MEMBRANE PROTEIN"/>
    <property type="match status" value="1"/>
</dbReference>
<evidence type="ECO:0008006" key="4">
    <source>
        <dbReference type="Google" id="ProtNLM"/>
    </source>
</evidence>
<evidence type="ECO:0000256" key="1">
    <source>
        <dbReference type="SAM" id="Phobius"/>
    </source>
</evidence>
<sequence length="212" mass="23010">MKIRFSLKEGTMFFIGLIIIALGSIHMIKASDLGVQPFDVLYIAINQLTSISIGKISILTGSVLLIISFLISKEKKLKIGTILDTVFLGTFVDLFLYLDFIPVPETLLLKISYLSIGTIFISFGAAMTIYSKLGAGPIDTFMLSIHTRFNILVKKATTMIEITALLVGMLLGGPVGIGTIIFCISVGPLIEVSLKILHSLNGGFLKKLNPQD</sequence>
<dbReference type="EMBL" id="QWVS01000008">
    <property type="protein sequence ID" value="RID88227.1"/>
    <property type="molecule type" value="Genomic_DNA"/>
</dbReference>
<feature type="transmembrane region" description="Helical" evidence="1">
    <location>
        <begin position="107"/>
        <end position="130"/>
    </location>
</feature>
<gene>
    <name evidence="2" type="ORF">D1953_04520</name>
</gene>
<dbReference type="PANTHER" id="PTHR40078">
    <property type="entry name" value="INTEGRAL MEMBRANE PROTEIN-RELATED"/>
    <property type="match status" value="1"/>
</dbReference>
<reference evidence="2 3" key="1">
    <citation type="submission" date="2018-08" db="EMBL/GenBank/DDBJ databases">
        <title>Bacillus jemisoniae sp. nov., Bacillus chryseoplanitiae sp. nov., Bacillus resnikiae sp. nov., and Bacillus frankliniae sp. nov., isolated from Viking spacecraft and associated surfaces.</title>
        <authorList>
            <person name="Seuylemezian A."/>
            <person name="Vaishampayan P."/>
        </authorList>
    </citation>
    <scope>NUCLEOTIDE SEQUENCE [LARGE SCALE GENOMIC DNA]</scope>
    <source>
        <strain evidence="2 3">MA001</strain>
    </source>
</reference>
<evidence type="ECO:0000313" key="2">
    <source>
        <dbReference type="EMBL" id="RID88227.1"/>
    </source>
</evidence>
<organism evidence="2 3">
    <name type="scientific">Peribacillus asahii</name>
    <dbReference type="NCBI Taxonomy" id="228899"/>
    <lineage>
        <taxon>Bacteria</taxon>
        <taxon>Bacillati</taxon>
        <taxon>Bacillota</taxon>
        <taxon>Bacilli</taxon>
        <taxon>Bacillales</taxon>
        <taxon>Bacillaceae</taxon>
        <taxon>Peribacillus</taxon>
    </lineage>
</organism>
<dbReference type="RefSeq" id="WP_142920434.1">
    <property type="nucleotide sequence ID" value="NZ_QWVS01000008.1"/>
</dbReference>
<proteinExistence type="predicted"/>
<accession>A0A398BEK3</accession>
<comment type="caution">
    <text evidence="2">The sequence shown here is derived from an EMBL/GenBank/DDBJ whole genome shotgun (WGS) entry which is preliminary data.</text>
</comment>
<evidence type="ECO:0000313" key="3">
    <source>
        <dbReference type="Proteomes" id="UP000266016"/>
    </source>
</evidence>
<dbReference type="AlphaFoldDB" id="A0A398BEK3"/>
<keyword evidence="1" id="KW-0812">Transmembrane</keyword>
<keyword evidence="3" id="KW-1185">Reference proteome</keyword>